<organism evidence="1">
    <name type="scientific">Anguilla anguilla</name>
    <name type="common">European freshwater eel</name>
    <name type="synonym">Muraena anguilla</name>
    <dbReference type="NCBI Taxonomy" id="7936"/>
    <lineage>
        <taxon>Eukaryota</taxon>
        <taxon>Metazoa</taxon>
        <taxon>Chordata</taxon>
        <taxon>Craniata</taxon>
        <taxon>Vertebrata</taxon>
        <taxon>Euteleostomi</taxon>
        <taxon>Actinopterygii</taxon>
        <taxon>Neopterygii</taxon>
        <taxon>Teleostei</taxon>
        <taxon>Anguilliformes</taxon>
        <taxon>Anguillidae</taxon>
        <taxon>Anguilla</taxon>
    </lineage>
</organism>
<reference evidence="1" key="2">
    <citation type="journal article" date="2015" name="Fish Shellfish Immunol.">
        <title>Early steps in the European eel (Anguilla anguilla)-Vibrio vulnificus interaction in the gills: Role of the RtxA13 toxin.</title>
        <authorList>
            <person name="Callol A."/>
            <person name="Pajuelo D."/>
            <person name="Ebbesson L."/>
            <person name="Teles M."/>
            <person name="MacKenzie S."/>
            <person name="Amaro C."/>
        </authorList>
    </citation>
    <scope>NUCLEOTIDE SEQUENCE</scope>
</reference>
<sequence length="12" mass="1456">MGSEPMHWPRMP</sequence>
<accession>A0A0E9TUS8</accession>
<protein>
    <submittedName>
        <fullName evidence="1">Uncharacterized protein</fullName>
    </submittedName>
</protein>
<dbReference type="EMBL" id="GBXM01051143">
    <property type="protein sequence ID" value="JAH57434.1"/>
    <property type="molecule type" value="Transcribed_RNA"/>
</dbReference>
<proteinExistence type="predicted"/>
<evidence type="ECO:0000313" key="1">
    <source>
        <dbReference type="EMBL" id="JAH57434.1"/>
    </source>
</evidence>
<reference evidence="1" key="1">
    <citation type="submission" date="2014-11" db="EMBL/GenBank/DDBJ databases">
        <authorList>
            <person name="Amaro Gonzalez C."/>
        </authorList>
    </citation>
    <scope>NUCLEOTIDE SEQUENCE</scope>
</reference>
<name>A0A0E9TUS8_ANGAN</name>